<evidence type="ECO:0000313" key="1">
    <source>
        <dbReference type="EMBL" id="KAJ9699982.1"/>
    </source>
</evidence>
<organism evidence="1 2">
    <name type="scientific">Vitis rotundifolia</name>
    <name type="common">Muscadine grape</name>
    <dbReference type="NCBI Taxonomy" id="103349"/>
    <lineage>
        <taxon>Eukaryota</taxon>
        <taxon>Viridiplantae</taxon>
        <taxon>Streptophyta</taxon>
        <taxon>Embryophyta</taxon>
        <taxon>Tracheophyta</taxon>
        <taxon>Spermatophyta</taxon>
        <taxon>Magnoliopsida</taxon>
        <taxon>eudicotyledons</taxon>
        <taxon>Gunneridae</taxon>
        <taxon>Pentapetalae</taxon>
        <taxon>rosids</taxon>
        <taxon>Vitales</taxon>
        <taxon>Vitaceae</taxon>
        <taxon>Viteae</taxon>
        <taxon>Vitis</taxon>
    </lineage>
</organism>
<dbReference type="PANTHER" id="PTHR33511">
    <property type="entry name" value="OS06G0632400 PROTEIN"/>
    <property type="match status" value="1"/>
</dbReference>
<evidence type="ECO:0008006" key="3">
    <source>
        <dbReference type="Google" id="ProtNLM"/>
    </source>
</evidence>
<gene>
    <name evidence="1" type="ORF">PVL29_005697</name>
</gene>
<dbReference type="Proteomes" id="UP001168098">
    <property type="component" value="Unassembled WGS sequence"/>
</dbReference>
<keyword evidence="2" id="KW-1185">Reference proteome</keyword>
<name>A0AA39DZV4_VITRO</name>
<accession>A0AA39DZV4</accession>
<proteinExistence type="predicted"/>
<sequence length="171" mass="19398">MAGNNRQKKSSFFSIFSIFKACCSPGWDDTWDEAGNYGRRVCPSDEDSHGWVAEPGIDRKASDFIAKFYATRASSMAFEDFSSSTLARSHQNGINSSPNTTWMMSSLNQAFTIRLDRSNYLLWRTQMLNIVIANGLEEMIDSSRPCPPKFLENSESTNPKFQIWFSACEKE</sequence>
<dbReference type="AlphaFoldDB" id="A0AA39DZV4"/>
<dbReference type="EMBL" id="JARBHA010000005">
    <property type="protein sequence ID" value="KAJ9699982.1"/>
    <property type="molecule type" value="Genomic_DNA"/>
</dbReference>
<comment type="caution">
    <text evidence="1">The sequence shown here is derived from an EMBL/GenBank/DDBJ whole genome shotgun (WGS) entry which is preliminary data.</text>
</comment>
<reference evidence="1 2" key="1">
    <citation type="journal article" date="2023" name="BMC Biotechnol.">
        <title>Vitis rotundifolia cv Carlos genome sequencing.</title>
        <authorList>
            <person name="Huff M."/>
            <person name="Hulse-Kemp A."/>
            <person name="Scheffler B."/>
            <person name="Youngblood R."/>
            <person name="Simpson S."/>
            <person name="Babiker E."/>
            <person name="Staton M."/>
        </authorList>
    </citation>
    <scope>NUCLEOTIDE SEQUENCE [LARGE SCALE GENOMIC DNA]</scope>
    <source>
        <tissue evidence="1">Leaf</tissue>
    </source>
</reference>
<evidence type="ECO:0000313" key="2">
    <source>
        <dbReference type="Proteomes" id="UP001168098"/>
    </source>
</evidence>
<protein>
    <recommendedName>
        <fullName evidence="3">Retrotransposon Copia-like N-terminal domain-containing protein</fullName>
    </recommendedName>
</protein>